<proteinExistence type="predicted"/>
<dbReference type="GO" id="GO:0004519">
    <property type="term" value="F:endonuclease activity"/>
    <property type="evidence" value="ECO:0007669"/>
    <property type="project" value="UniProtKB-KW"/>
</dbReference>
<accession>A0A367P6G7</accession>
<keyword evidence="2" id="KW-0255">Endonuclease</keyword>
<reference evidence="2 3" key="1">
    <citation type="submission" date="2018-04" db="EMBL/GenBank/DDBJ databases">
        <title>Cupriavidus necator CR12 genome sequencing and assembly.</title>
        <authorList>
            <person name="Ben Fekih I."/>
            <person name="Mazhar H.S."/>
            <person name="Bello S.K."/>
            <person name="Rensing C."/>
        </authorList>
    </citation>
    <scope>NUCLEOTIDE SEQUENCE [LARGE SCALE GENOMIC DNA]</scope>
    <source>
        <strain evidence="2 3">CR12</strain>
    </source>
</reference>
<keyword evidence="2" id="KW-0540">Nuclease</keyword>
<dbReference type="Proteomes" id="UP000253501">
    <property type="component" value="Unassembled WGS sequence"/>
</dbReference>
<evidence type="ECO:0000313" key="3">
    <source>
        <dbReference type="Proteomes" id="UP000253501"/>
    </source>
</evidence>
<name>A0A367P6G7_CUPNE</name>
<evidence type="ECO:0000313" key="2">
    <source>
        <dbReference type="EMBL" id="RCJ03421.1"/>
    </source>
</evidence>
<dbReference type="AlphaFoldDB" id="A0A367P6G7"/>
<dbReference type="RefSeq" id="WP_114136305.1">
    <property type="nucleotide sequence ID" value="NZ_CP068436.1"/>
</dbReference>
<gene>
    <name evidence="2" type="ORF">DDK22_37430</name>
</gene>
<dbReference type="Gene3D" id="1.10.30.50">
    <property type="match status" value="1"/>
</dbReference>
<evidence type="ECO:0000259" key="1">
    <source>
        <dbReference type="Pfam" id="PF01844"/>
    </source>
</evidence>
<keyword evidence="2" id="KW-0378">Hydrolase</keyword>
<sequence>MPKTLARLRTLAFQHQSGRCYYCCCPMWQKSPEAFAATFHLSKRQAHTLQCTAEHLHARVDGGGDFESNIVAACRLCNARRHQRKDARDAIHHKAHVARLMGRKRWHDPWVFEKVLHSGAGR</sequence>
<protein>
    <submittedName>
        <fullName evidence="2">Restriction endonuclease</fullName>
    </submittedName>
</protein>
<dbReference type="InterPro" id="IPR002711">
    <property type="entry name" value="HNH"/>
</dbReference>
<dbReference type="GO" id="GO:0003676">
    <property type="term" value="F:nucleic acid binding"/>
    <property type="evidence" value="ECO:0007669"/>
    <property type="project" value="InterPro"/>
</dbReference>
<dbReference type="EMBL" id="QDHA01000159">
    <property type="protein sequence ID" value="RCJ03421.1"/>
    <property type="molecule type" value="Genomic_DNA"/>
</dbReference>
<feature type="domain" description="HNH" evidence="1">
    <location>
        <begin position="49"/>
        <end position="84"/>
    </location>
</feature>
<dbReference type="Pfam" id="PF01844">
    <property type="entry name" value="HNH"/>
    <property type="match status" value="1"/>
</dbReference>
<dbReference type="GO" id="GO:0008270">
    <property type="term" value="F:zinc ion binding"/>
    <property type="evidence" value="ECO:0007669"/>
    <property type="project" value="InterPro"/>
</dbReference>
<organism evidence="2 3">
    <name type="scientific">Cupriavidus necator</name>
    <name type="common">Alcaligenes eutrophus</name>
    <name type="synonym">Ralstonia eutropha</name>
    <dbReference type="NCBI Taxonomy" id="106590"/>
    <lineage>
        <taxon>Bacteria</taxon>
        <taxon>Pseudomonadati</taxon>
        <taxon>Pseudomonadota</taxon>
        <taxon>Betaproteobacteria</taxon>
        <taxon>Burkholderiales</taxon>
        <taxon>Burkholderiaceae</taxon>
        <taxon>Cupriavidus</taxon>
    </lineage>
</organism>
<comment type="caution">
    <text evidence="2">The sequence shown here is derived from an EMBL/GenBank/DDBJ whole genome shotgun (WGS) entry which is preliminary data.</text>
</comment>